<dbReference type="RefSeq" id="WP_239107443.1">
    <property type="nucleotide sequence ID" value="NZ_BAAAGJ010000005.1"/>
</dbReference>
<gene>
    <name evidence="2" type="ORF">Sya03_26450</name>
</gene>
<keyword evidence="3" id="KW-1185">Reference proteome</keyword>
<dbReference type="SUPFAM" id="SSF55729">
    <property type="entry name" value="Acyl-CoA N-acyltransferases (Nat)"/>
    <property type="match status" value="1"/>
</dbReference>
<evidence type="ECO:0000313" key="2">
    <source>
        <dbReference type="EMBL" id="GIJ03293.1"/>
    </source>
</evidence>
<dbReference type="PROSITE" id="PS51186">
    <property type="entry name" value="GNAT"/>
    <property type="match status" value="1"/>
</dbReference>
<feature type="domain" description="N-acetyltransferase" evidence="1">
    <location>
        <begin position="147"/>
        <end position="279"/>
    </location>
</feature>
<proteinExistence type="predicted"/>
<comment type="caution">
    <text evidence="2">The sequence shown here is derived from an EMBL/GenBank/DDBJ whole genome shotgun (WGS) entry which is preliminary data.</text>
</comment>
<reference evidence="2" key="1">
    <citation type="submission" date="2021-01" db="EMBL/GenBank/DDBJ databases">
        <title>Whole genome shotgun sequence of Spirilliplanes yamanashiensis NBRC 15828.</title>
        <authorList>
            <person name="Komaki H."/>
            <person name="Tamura T."/>
        </authorList>
    </citation>
    <scope>NUCLEOTIDE SEQUENCE</scope>
    <source>
        <strain evidence="2">NBRC 15828</strain>
    </source>
</reference>
<organism evidence="2 3">
    <name type="scientific">Spirilliplanes yamanashiensis</name>
    <dbReference type="NCBI Taxonomy" id="42233"/>
    <lineage>
        <taxon>Bacteria</taxon>
        <taxon>Bacillati</taxon>
        <taxon>Actinomycetota</taxon>
        <taxon>Actinomycetes</taxon>
        <taxon>Micromonosporales</taxon>
        <taxon>Micromonosporaceae</taxon>
        <taxon>Spirilliplanes</taxon>
    </lineage>
</organism>
<accession>A0A8J3Y8R1</accession>
<sequence length="279" mass="29547">MIDHEWRVLTGAGLSEVAALAARCLAVHGGLPLAAEPSFLQRRFAARAVTARDPAGRLIAAAGLRDDDGGGGPVAAWLALPEAVDHAGAAVLDAALAAGAVRVETEFLTVAAERLFARRALVPDRAEDVLRFDRRHGISAAALPAGITLREWSTGLAPRFHAVYAAAFRDRPGFPGWDVTQWTRWLVDDDFRPQASLLATGADGTDAGFVTSAAGWIVQVGVRPGWRGRGLGAALVCAALRRHDADAVLLDVAVGNPAVRLYRRLGFDPLGRRGTYRVA</sequence>
<dbReference type="Proteomes" id="UP000652013">
    <property type="component" value="Unassembled WGS sequence"/>
</dbReference>
<evidence type="ECO:0000259" key="1">
    <source>
        <dbReference type="PROSITE" id="PS51186"/>
    </source>
</evidence>
<dbReference type="AlphaFoldDB" id="A0A8J3Y8R1"/>
<dbReference type="InterPro" id="IPR016181">
    <property type="entry name" value="Acyl_CoA_acyltransferase"/>
</dbReference>
<dbReference type="GO" id="GO:0016747">
    <property type="term" value="F:acyltransferase activity, transferring groups other than amino-acyl groups"/>
    <property type="evidence" value="ECO:0007669"/>
    <property type="project" value="InterPro"/>
</dbReference>
<dbReference type="InterPro" id="IPR000182">
    <property type="entry name" value="GNAT_dom"/>
</dbReference>
<dbReference type="Pfam" id="PF13508">
    <property type="entry name" value="Acetyltransf_7"/>
    <property type="match status" value="1"/>
</dbReference>
<protein>
    <recommendedName>
        <fullName evidence="1">N-acetyltransferase domain-containing protein</fullName>
    </recommendedName>
</protein>
<evidence type="ECO:0000313" key="3">
    <source>
        <dbReference type="Proteomes" id="UP000652013"/>
    </source>
</evidence>
<dbReference type="Gene3D" id="3.40.630.30">
    <property type="match status" value="1"/>
</dbReference>
<name>A0A8J3Y8R1_9ACTN</name>
<dbReference type="EMBL" id="BOOY01000019">
    <property type="protein sequence ID" value="GIJ03293.1"/>
    <property type="molecule type" value="Genomic_DNA"/>
</dbReference>